<dbReference type="PANTHER" id="PTHR35008:SF8">
    <property type="entry name" value="ALCOHOL DEHYDROGENASE CYTOCHROME C SUBUNIT"/>
    <property type="match status" value="1"/>
</dbReference>
<dbReference type="AlphaFoldDB" id="A0A061SVF9"/>
<evidence type="ECO:0000256" key="1">
    <source>
        <dbReference type="ARBA" id="ARBA00022617"/>
    </source>
</evidence>
<dbReference type="Pfam" id="PF00034">
    <property type="entry name" value="Cytochrom_C"/>
    <property type="match status" value="1"/>
</dbReference>
<dbReference type="PROSITE" id="PS51007">
    <property type="entry name" value="CYTC"/>
    <property type="match status" value="2"/>
</dbReference>
<evidence type="ECO:0000256" key="3">
    <source>
        <dbReference type="ARBA" id="ARBA00023004"/>
    </source>
</evidence>
<evidence type="ECO:0000256" key="2">
    <source>
        <dbReference type="ARBA" id="ARBA00022723"/>
    </source>
</evidence>
<dbReference type="InterPro" id="IPR051459">
    <property type="entry name" value="Cytochrome_c-type_DH"/>
</dbReference>
<reference evidence="6 7" key="1">
    <citation type="journal article" date="2014" name="Genome Announc.">
        <title>Draft Genome Sequences of Two Isolates of the Roseobacter Group, Sulfitobacter sp. Strains 3SOLIMAR09 and 1FIGIMAR09, from Harbors of Mallorca Island (Mediterranean Sea).</title>
        <authorList>
            <person name="Mas-Llado M."/>
            <person name="Pina-Villalonga J.M."/>
            <person name="Brunet-Galmes I."/>
            <person name="Nogales B."/>
            <person name="Bosch R."/>
        </authorList>
    </citation>
    <scope>NUCLEOTIDE SEQUENCE [LARGE SCALE GENOMIC DNA]</scope>
    <source>
        <strain evidence="6 7">1FIGIMAR09</strain>
    </source>
</reference>
<keyword evidence="2 4" id="KW-0479">Metal-binding</keyword>
<keyword evidence="1 4" id="KW-0349">Heme</keyword>
<dbReference type="eggNOG" id="COG2010">
    <property type="taxonomic scope" value="Bacteria"/>
</dbReference>
<keyword evidence="6" id="KW-0808">Transferase</keyword>
<name>A0A061SVF9_9RHOB</name>
<organism evidence="6 7">
    <name type="scientific">Sulfitobacter mediterraneus</name>
    <dbReference type="NCBI Taxonomy" id="83219"/>
    <lineage>
        <taxon>Bacteria</taxon>
        <taxon>Pseudomonadati</taxon>
        <taxon>Pseudomonadota</taxon>
        <taxon>Alphaproteobacteria</taxon>
        <taxon>Rhodobacterales</taxon>
        <taxon>Roseobacteraceae</taxon>
        <taxon>Sulfitobacter</taxon>
    </lineage>
</organism>
<protein>
    <submittedName>
        <fullName evidence="6">Diacylglycerol kinase</fullName>
    </submittedName>
</protein>
<dbReference type="GO" id="GO:0046872">
    <property type="term" value="F:metal ion binding"/>
    <property type="evidence" value="ECO:0007669"/>
    <property type="project" value="UniProtKB-KW"/>
</dbReference>
<dbReference type="Proteomes" id="UP000027337">
    <property type="component" value="Unassembled WGS sequence"/>
</dbReference>
<dbReference type="Gene3D" id="1.10.760.10">
    <property type="entry name" value="Cytochrome c-like domain"/>
    <property type="match status" value="1"/>
</dbReference>
<accession>A0A061SVF9</accession>
<keyword evidence="7" id="KW-1185">Reference proteome</keyword>
<comment type="caution">
    <text evidence="6">The sequence shown here is derived from an EMBL/GenBank/DDBJ whole genome shotgun (WGS) entry which is preliminary data.</text>
</comment>
<sequence length="296" mass="30896">MRGLVKTLGACAVIGAGLGWFLTAPDPLEPAFGAGLTADPEAGGLVFAAGGCVSCHAAPGAEGDGKQVLAGGLAFASDFGTFYAPNISPDPNAGIGAWSLPGFARAVTRGVSPDGQHYYPAFPYAAYQHMQDQDVVNLFAYMQTLPADPTPSKAHDVGFPFNIRRSLGGWKLLFMQDEFALSGEHSPEVTRGRYLAEGLAHCAECHTPRNALGGLDRSQWLAGAPNPSGKGRIPNITPGKLDWSESDLVAYFATGFTPDYDSAGGEMAEVVGNLAQLPQSDREAIAAYLKAVPAVP</sequence>
<dbReference type="RefSeq" id="WP_037907294.1">
    <property type="nucleotide sequence ID" value="NZ_JEMU01000006.1"/>
</dbReference>
<dbReference type="GO" id="GO:0009055">
    <property type="term" value="F:electron transfer activity"/>
    <property type="evidence" value="ECO:0007669"/>
    <property type="project" value="InterPro"/>
</dbReference>
<evidence type="ECO:0000313" key="7">
    <source>
        <dbReference type="Proteomes" id="UP000027337"/>
    </source>
</evidence>
<dbReference type="STRING" id="83219.PM02_08600"/>
<dbReference type="GO" id="GO:0020037">
    <property type="term" value="F:heme binding"/>
    <property type="evidence" value="ECO:0007669"/>
    <property type="project" value="InterPro"/>
</dbReference>
<evidence type="ECO:0000256" key="4">
    <source>
        <dbReference type="PROSITE-ProRule" id="PRU00433"/>
    </source>
</evidence>
<feature type="domain" description="Cytochrome c" evidence="5">
    <location>
        <begin position="187"/>
        <end position="293"/>
    </location>
</feature>
<dbReference type="EMBL" id="JEMU01000006">
    <property type="protein sequence ID" value="KAJ03400.1"/>
    <property type="molecule type" value="Genomic_DNA"/>
</dbReference>
<dbReference type="SUPFAM" id="SSF46626">
    <property type="entry name" value="Cytochrome c"/>
    <property type="match status" value="2"/>
</dbReference>
<keyword evidence="3 4" id="KW-0408">Iron</keyword>
<feature type="domain" description="Cytochrome c" evidence="5">
    <location>
        <begin position="38"/>
        <end position="146"/>
    </location>
</feature>
<dbReference type="GO" id="GO:0016301">
    <property type="term" value="F:kinase activity"/>
    <property type="evidence" value="ECO:0007669"/>
    <property type="project" value="UniProtKB-KW"/>
</dbReference>
<proteinExistence type="predicted"/>
<evidence type="ECO:0000313" key="6">
    <source>
        <dbReference type="EMBL" id="KAJ03400.1"/>
    </source>
</evidence>
<evidence type="ECO:0000259" key="5">
    <source>
        <dbReference type="PROSITE" id="PS51007"/>
    </source>
</evidence>
<gene>
    <name evidence="6" type="ORF">PM02_08600</name>
</gene>
<dbReference type="PANTHER" id="PTHR35008">
    <property type="entry name" value="BLL4482 PROTEIN-RELATED"/>
    <property type="match status" value="1"/>
</dbReference>
<keyword evidence="6" id="KW-0418">Kinase</keyword>
<dbReference type="InterPro" id="IPR036909">
    <property type="entry name" value="Cyt_c-like_dom_sf"/>
</dbReference>
<dbReference type="InterPro" id="IPR009056">
    <property type="entry name" value="Cyt_c-like_dom"/>
</dbReference>